<organism evidence="2 3">
    <name type="scientific">Protea cynaroides</name>
    <dbReference type="NCBI Taxonomy" id="273540"/>
    <lineage>
        <taxon>Eukaryota</taxon>
        <taxon>Viridiplantae</taxon>
        <taxon>Streptophyta</taxon>
        <taxon>Embryophyta</taxon>
        <taxon>Tracheophyta</taxon>
        <taxon>Spermatophyta</taxon>
        <taxon>Magnoliopsida</taxon>
        <taxon>Proteales</taxon>
        <taxon>Proteaceae</taxon>
        <taxon>Protea</taxon>
    </lineage>
</organism>
<dbReference type="Pfam" id="PF12146">
    <property type="entry name" value="Hydrolase_4"/>
    <property type="match status" value="1"/>
</dbReference>
<dbReference type="AlphaFoldDB" id="A0A9Q0K815"/>
<reference evidence="2" key="1">
    <citation type="journal article" date="2023" name="Plant J.">
        <title>The genome of the king protea, Protea cynaroides.</title>
        <authorList>
            <person name="Chang J."/>
            <person name="Duong T.A."/>
            <person name="Schoeman C."/>
            <person name="Ma X."/>
            <person name="Roodt D."/>
            <person name="Barker N."/>
            <person name="Li Z."/>
            <person name="Van de Peer Y."/>
            <person name="Mizrachi E."/>
        </authorList>
    </citation>
    <scope>NUCLEOTIDE SEQUENCE</scope>
    <source>
        <tissue evidence="2">Young leaves</tissue>
    </source>
</reference>
<dbReference type="Proteomes" id="UP001141806">
    <property type="component" value="Unassembled WGS sequence"/>
</dbReference>
<dbReference type="PANTHER" id="PTHR42886">
    <property type="entry name" value="RE40534P-RELATED"/>
    <property type="match status" value="1"/>
</dbReference>
<evidence type="ECO:0000313" key="3">
    <source>
        <dbReference type="Proteomes" id="UP001141806"/>
    </source>
</evidence>
<dbReference type="SUPFAM" id="SSF53474">
    <property type="entry name" value="alpha/beta-Hydrolases"/>
    <property type="match status" value="1"/>
</dbReference>
<dbReference type="PANTHER" id="PTHR42886:SF38">
    <property type="entry name" value="ALPHA_BETA-HYDROLASES SUPERFAMILY PROTEIN"/>
    <property type="match status" value="1"/>
</dbReference>
<feature type="domain" description="Serine aminopeptidase S33" evidence="1">
    <location>
        <begin position="41"/>
        <end position="152"/>
    </location>
</feature>
<dbReference type="InterPro" id="IPR022742">
    <property type="entry name" value="Hydrolase_4"/>
</dbReference>
<dbReference type="FunFam" id="3.40.50.1820:FF:000170">
    <property type="entry name" value="Alpha/beta-Hydrolases superfamily protein"/>
    <property type="match status" value="1"/>
</dbReference>
<comment type="caution">
    <text evidence="2">The sequence shown here is derived from an EMBL/GenBank/DDBJ whole genome shotgun (WGS) entry which is preliminary data.</text>
</comment>
<evidence type="ECO:0000259" key="1">
    <source>
        <dbReference type="Pfam" id="PF12146"/>
    </source>
</evidence>
<name>A0A9Q0K815_9MAGN</name>
<proteinExistence type="predicted"/>
<dbReference type="Gene3D" id="3.40.50.1820">
    <property type="entry name" value="alpha/beta hydrolase"/>
    <property type="match status" value="1"/>
</dbReference>
<keyword evidence="3" id="KW-1185">Reference proteome</keyword>
<evidence type="ECO:0000313" key="2">
    <source>
        <dbReference type="EMBL" id="KAJ4965571.1"/>
    </source>
</evidence>
<protein>
    <recommendedName>
        <fullName evidence="1">Serine aminopeptidase S33 domain-containing protein</fullName>
    </recommendedName>
</protein>
<dbReference type="OrthoDB" id="9988524at2759"/>
<gene>
    <name evidence="2" type="ORF">NE237_017420</name>
</gene>
<sequence>MAQPSIHESHSVLVIPQQRVIIKNKHNEKLVGVLHETGSTELVILCHGFRCSKEHEIFKNLAAALEKDGISVFRFDFAGNGESEGSFEFGNYLKEAEDLRSVVLHFSGAKRLVSAILGHSKGGDVVLLYASSYPDVHTVVNASGRFDLKCGIESRLGKDFMQRIRKDGFIDVKNDTGKFKFRVTEESLMDRLNIDMHAACLSISKDCRVLTIHGSKDETIPVEDALEFAKVIPNHKLQIVEGADHGYSAHQAELTSIALEFIKAGIQQEKNMSN</sequence>
<dbReference type="EMBL" id="JAMYWD010000007">
    <property type="protein sequence ID" value="KAJ4965571.1"/>
    <property type="molecule type" value="Genomic_DNA"/>
</dbReference>
<accession>A0A9Q0K815</accession>
<dbReference type="InterPro" id="IPR029058">
    <property type="entry name" value="AB_hydrolase_fold"/>
</dbReference>